<organism evidence="1 2">
    <name type="scientific">Daphnia magna</name>
    <dbReference type="NCBI Taxonomy" id="35525"/>
    <lineage>
        <taxon>Eukaryota</taxon>
        <taxon>Metazoa</taxon>
        <taxon>Ecdysozoa</taxon>
        <taxon>Arthropoda</taxon>
        <taxon>Crustacea</taxon>
        <taxon>Branchiopoda</taxon>
        <taxon>Diplostraca</taxon>
        <taxon>Cladocera</taxon>
        <taxon>Anomopoda</taxon>
        <taxon>Daphniidae</taxon>
        <taxon>Daphnia</taxon>
    </lineage>
</organism>
<proteinExistence type="predicted"/>
<comment type="caution">
    <text evidence="1">The sequence shown here is derived from an EMBL/GenBank/DDBJ whole genome shotgun (WGS) entry which is preliminary data.</text>
</comment>
<evidence type="ECO:0000313" key="2">
    <source>
        <dbReference type="Proteomes" id="UP001234178"/>
    </source>
</evidence>
<gene>
    <name evidence="1" type="ORF">OUZ56_002641</name>
</gene>
<keyword evidence="2" id="KW-1185">Reference proteome</keyword>
<dbReference type="EMBL" id="JAOYFB010000036">
    <property type="protein sequence ID" value="KAK4020686.1"/>
    <property type="molecule type" value="Genomic_DNA"/>
</dbReference>
<name>A0ABR0A6E6_9CRUS</name>
<accession>A0ABR0A6E6</accession>
<dbReference type="Proteomes" id="UP001234178">
    <property type="component" value="Unassembled WGS sequence"/>
</dbReference>
<sequence length="82" mass="9447">MGKKRSDLMRARRNVGILCYSRQKRGDGESKEIKKRDRKESSDMYIQVDIFVSSVAGSASADSELTELRARRQENIYQCKSK</sequence>
<protein>
    <submittedName>
        <fullName evidence="1">Uncharacterized protein</fullName>
    </submittedName>
</protein>
<evidence type="ECO:0000313" key="1">
    <source>
        <dbReference type="EMBL" id="KAK4020686.1"/>
    </source>
</evidence>
<reference evidence="1 2" key="1">
    <citation type="journal article" date="2023" name="Nucleic Acids Res.">
        <title>The hologenome of Daphnia magna reveals possible DNA methylation and microbiome-mediated evolution of the host genome.</title>
        <authorList>
            <person name="Chaturvedi A."/>
            <person name="Li X."/>
            <person name="Dhandapani V."/>
            <person name="Marshall H."/>
            <person name="Kissane S."/>
            <person name="Cuenca-Cambronero M."/>
            <person name="Asole G."/>
            <person name="Calvet F."/>
            <person name="Ruiz-Romero M."/>
            <person name="Marangio P."/>
            <person name="Guigo R."/>
            <person name="Rago D."/>
            <person name="Mirbahai L."/>
            <person name="Eastwood N."/>
            <person name="Colbourne J.K."/>
            <person name="Zhou J."/>
            <person name="Mallon E."/>
            <person name="Orsini L."/>
        </authorList>
    </citation>
    <scope>NUCLEOTIDE SEQUENCE [LARGE SCALE GENOMIC DNA]</scope>
    <source>
        <strain evidence="1">LRV0_1</strain>
    </source>
</reference>